<protein>
    <submittedName>
        <fullName evidence="2">Uncharacterized protein</fullName>
    </submittedName>
</protein>
<evidence type="ECO:0000313" key="2">
    <source>
        <dbReference type="EMBL" id="PXF43727.1"/>
    </source>
</evidence>
<dbReference type="Proteomes" id="UP000247409">
    <property type="component" value="Unassembled WGS sequence"/>
</dbReference>
<gene>
    <name evidence="2" type="ORF">BWQ96_06504</name>
</gene>
<name>A0A2V3INU7_9FLOR</name>
<reference evidence="2 3" key="1">
    <citation type="journal article" date="2018" name="Mol. Biol. Evol.">
        <title>Analysis of the draft genome of the red seaweed Gracilariopsis chorda provides insights into genome size evolution in Rhodophyta.</title>
        <authorList>
            <person name="Lee J."/>
            <person name="Yang E.C."/>
            <person name="Graf L."/>
            <person name="Yang J.H."/>
            <person name="Qiu H."/>
            <person name="Zel Zion U."/>
            <person name="Chan C.X."/>
            <person name="Stephens T.G."/>
            <person name="Weber A.P.M."/>
            <person name="Boo G.H."/>
            <person name="Boo S.M."/>
            <person name="Kim K.M."/>
            <person name="Shin Y."/>
            <person name="Jung M."/>
            <person name="Lee S.J."/>
            <person name="Yim H.S."/>
            <person name="Lee J.H."/>
            <person name="Bhattacharya D."/>
            <person name="Yoon H.S."/>
        </authorList>
    </citation>
    <scope>NUCLEOTIDE SEQUENCE [LARGE SCALE GENOMIC DNA]</scope>
    <source>
        <strain evidence="2 3">SKKU-2015</strain>
        <tissue evidence="2">Whole body</tissue>
    </source>
</reference>
<comment type="caution">
    <text evidence="2">The sequence shown here is derived from an EMBL/GenBank/DDBJ whole genome shotgun (WGS) entry which is preliminary data.</text>
</comment>
<organism evidence="2 3">
    <name type="scientific">Gracilariopsis chorda</name>
    <dbReference type="NCBI Taxonomy" id="448386"/>
    <lineage>
        <taxon>Eukaryota</taxon>
        <taxon>Rhodophyta</taxon>
        <taxon>Florideophyceae</taxon>
        <taxon>Rhodymeniophycidae</taxon>
        <taxon>Gracilariales</taxon>
        <taxon>Gracilariaceae</taxon>
        <taxon>Gracilariopsis</taxon>
    </lineage>
</organism>
<keyword evidence="3" id="KW-1185">Reference proteome</keyword>
<dbReference type="AlphaFoldDB" id="A0A2V3INU7"/>
<dbReference type="EMBL" id="NBIV01000113">
    <property type="protein sequence ID" value="PXF43727.1"/>
    <property type="molecule type" value="Genomic_DNA"/>
</dbReference>
<evidence type="ECO:0000256" key="1">
    <source>
        <dbReference type="SAM" id="MobiDB-lite"/>
    </source>
</evidence>
<feature type="region of interest" description="Disordered" evidence="1">
    <location>
        <begin position="276"/>
        <end position="316"/>
    </location>
</feature>
<evidence type="ECO:0000313" key="3">
    <source>
        <dbReference type="Proteomes" id="UP000247409"/>
    </source>
</evidence>
<sequence length="316" mass="35964">MDRKATLHNFLSQVISANAIFPPRNSDDIKVFDIVKIRATGPPDKMLEYTDVSLCDVLPPDEKEYLEERIETRDPSANEKLAAARRQFVDLAVVDEAKKYARRGITRLIEHNVHKYFASLITRTALDLHIRENFFIGVITGVITGKLDSITERILFAQAAARAAVNDERRVRLYGRGIIGVNMVCFLVHCDVNALMYKISKAIPVIRADEERFTVSRKFLKSGRGPKRLLWISRRGEHLFAACHLTDANDQSLDNDTRIKFIRLTKECGQMPSELEPLQWNEDGNSDDRVWKSFGGGSWTRSVEYGGTQPSAKRRK</sequence>
<proteinExistence type="predicted"/>
<accession>A0A2V3INU7</accession>